<dbReference type="AlphaFoldDB" id="C1N2L5"/>
<dbReference type="Proteomes" id="UP000001876">
    <property type="component" value="Unassembled WGS sequence"/>
</dbReference>
<dbReference type="OrthoDB" id="513821at2759"/>
<evidence type="ECO:0000256" key="1">
    <source>
        <dbReference type="SAM" id="MobiDB-lite"/>
    </source>
</evidence>
<evidence type="ECO:0000313" key="2">
    <source>
        <dbReference type="EMBL" id="EEH53608.1"/>
    </source>
</evidence>
<feature type="region of interest" description="Disordered" evidence="1">
    <location>
        <begin position="174"/>
        <end position="196"/>
    </location>
</feature>
<organism evidence="3">
    <name type="scientific">Micromonas pusilla (strain CCMP1545)</name>
    <name type="common">Picoplanktonic green alga</name>
    <dbReference type="NCBI Taxonomy" id="564608"/>
    <lineage>
        <taxon>Eukaryota</taxon>
        <taxon>Viridiplantae</taxon>
        <taxon>Chlorophyta</taxon>
        <taxon>Mamiellophyceae</taxon>
        <taxon>Mamiellales</taxon>
        <taxon>Mamiellaceae</taxon>
        <taxon>Micromonas</taxon>
    </lineage>
</organism>
<gene>
    <name evidence="2" type="ORF">MICPUCDRAFT_48369</name>
</gene>
<keyword evidence="3" id="KW-1185">Reference proteome</keyword>
<accession>C1N2L5</accession>
<dbReference type="OMA" id="MEAMDYE"/>
<protein>
    <submittedName>
        <fullName evidence="2">Predicted protein</fullName>
    </submittedName>
</protein>
<proteinExistence type="predicted"/>
<evidence type="ECO:0000313" key="3">
    <source>
        <dbReference type="Proteomes" id="UP000001876"/>
    </source>
</evidence>
<reference evidence="2 3" key="1">
    <citation type="journal article" date="2009" name="Science">
        <title>Green evolution and dynamic adaptations revealed by genomes of the marine picoeukaryotes Micromonas.</title>
        <authorList>
            <person name="Worden A.Z."/>
            <person name="Lee J.H."/>
            <person name="Mock T."/>
            <person name="Rouze P."/>
            <person name="Simmons M.P."/>
            <person name="Aerts A.L."/>
            <person name="Allen A.E."/>
            <person name="Cuvelier M.L."/>
            <person name="Derelle E."/>
            <person name="Everett M.V."/>
            <person name="Foulon E."/>
            <person name="Grimwood J."/>
            <person name="Gundlach H."/>
            <person name="Henrissat B."/>
            <person name="Napoli C."/>
            <person name="McDonald S.M."/>
            <person name="Parker M.S."/>
            <person name="Rombauts S."/>
            <person name="Salamov A."/>
            <person name="Von Dassow P."/>
            <person name="Badger J.H."/>
            <person name="Coutinho P.M."/>
            <person name="Demir E."/>
            <person name="Dubchak I."/>
            <person name="Gentemann C."/>
            <person name="Eikrem W."/>
            <person name="Gready J.E."/>
            <person name="John U."/>
            <person name="Lanier W."/>
            <person name="Lindquist E.A."/>
            <person name="Lucas S."/>
            <person name="Mayer K.F."/>
            <person name="Moreau H."/>
            <person name="Not F."/>
            <person name="Otillar R."/>
            <person name="Panaud O."/>
            <person name="Pangilinan J."/>
            <person name="Paulsen I."/>
            <person name="Piegu B."/>
            <person name="Poliakov A."/>
            <person name="Robbens S."/>
            <person name="Schmutz J."/>
            <person name="Toulza E."/>
            <person name="Wyss T."/>
            <person name="Zelensky A."/>
            <person name="Zhou K."/>
            <person name="Armbrust E.V."/>
            <person name="Bhattacharya D."/>
            <person name="Goodenough U.W."/>
            <person name="Van de Peer Y."/>
            <person name="Grigoriev I.V."/>
        </authorList>
    </citation>
    <scope>NUCLEOTIDE SEQUENCE [LARGE SCALE GENOMIC DNA]</scope>
    <source>
        <strain evidence="2 3">CCMP1545</strain>
    </source>
</reference>
<sequence>MSAFTTTLLRAPLAPAVRVRVRATRRASRVARGRAATIAPRAGPDGIDRDDELNTGVLYERMKKLMETEKEETDAAVDAAIERQQAIEAGIRGDAAEREIKPGDHDQLIEHLLSTPMEAMDYETVRCGPLMTPEFRAHLTERIREAAARGPLGDDVLCELQALEKWTIVARERQEERDDALRRRARNAAGASSASDANVWTPADQAMVDGGDAFGPAGPTPVRTVGDKFRIIMAAASNGVDDLRGAIVQLARSGEIDDALVAILQGNAASAEEEGDAGRAKFMRKVAEACLREKEAAGW</sequence>
<name>C1N2L5_MICPC</name>
<dbReference type="EMBL" id="GG663745">
    <property type="protein sequence ID" value="EEH53608.1"/>
    <property type="molecule type" value="Genomic_DNA"/>
</dbReference>
<dbReference type="KEGG" id="mpp:MICPUCDRAFT_48369"/>
<feature type="compositionally biased region" description="Low complexity" evidence="1">
    <location>
        <begin position="187"/>
        <end position="196"/>
    </location>
</feature>
<dbReference type="RefSeq" id="XP_003061896.1">
    <property type="nucleotide sequence ID" value="XM_003061850.1"/>
</dbReference>
<dbReference type="GeneID" id="9687336"/>